<comment type="caution">
    <text evidence="1">The sequence shown here is derived from an EMBL/GenBank/DDBJ whole genome shotgun (WGS) entry which is preliminary data.</text>
</comment>
<feature type="non-terminal residue" evidence="1">
    <location>
        <position position="1"/>
    </location>
</feature>
<reference evidence="1" key="1">
    <citation type="submission" date="2018-05" db="EMBL/GenBank/DDBJ databases">
        <title>Draft genome of Mucuna pruriens seed.</title>
        <authorList>
            <person name="Nnadi N.E."/>
            <person name="Vos R."/>
            <person name="Hasami M.H."/>
            <person name="Devisetty U.K."/>
            <person name="Aguiy J.C."/>
        </authorList>
    </citation>
    <scope>NUCLEOTIDE SEQUENCE [LARGE SCALE GENOMIC DNA]</scope>
    <source>
        <strain evidence="1">JCA_2017</strain>
    </source>
</reference>
<dbReference type="EMBL" id="QJKJ01003817">
    <property type="protein sequence ID" value="RDX96788.1"/>
    <property type="molecule type" value="Genomic_DNA"/>
</dbReference>
<dbReference type="Pfam" id="PF14223">
    <property type="entry name" value="Retrotran_gag_2"/>
    <property type="match status" value="1"/>
</dbReference>
<protein>
    <submittedName>
        <fullName evidence="1">Uncharacterized protein</fullName>
    </submittedName>
</protein>
<gene>
    <name evidence="1" type="ORF">CR513_20521</name>
</gene>
<dbReference type="AlphaFoldDB" id="A0A371H1U3"/>
<dbReference type="Proteomes" id="UP000257109">
    <property type="component" value="Unassembled WGS sequence"/>
</dbReference>
<accession>A0A371H1U3</accession>
<sequence length="79" mass="9115">MMSFFDACHIDIWDVVENDNYIPANKEGAKIPKSSYLINSKAKIFLMCSLTKSKYEKVHNCKLSKEMWDILALAYECTS</sequence>
<dbReference type="OrthoDB" id="1418274at2759"/>
<evidence type="ECO:0000313" key="2">
    <source>
        <dbReference type="Proteomes" id="UP000257109"/>
    </source>
</evidence>
<evidence type="ECO:0000313" key="1">
    <source>
        <dbReference type="EMBL" id="RDX96788.1"/>
    </source>
</evidence>
<keyword evidence="2" id="KW-1185">Reference proteome</keyword>
<name>A0A371H1U3_MUCPR</name>
<organism evidence="1 2">
    <name type="scientific">Mucuna pruriens</name>
    <name type="common">Velvet bean</name>
    <name type="synonym">Dolichos pruriens</name>
    <dbReference type="NCBI Taxonomy" id="157652"/>
    <lineage>
        <taxon>Eukaryota</taxon>
        <taxon>Viridiplantae</taxon>
        <taxon>Streptophyta</taxon>
        <taxon>Embryophyta</taxon>
        <taxon>Tracheophyta</taxon>
        <taxon>Spermatophyta</taxon>
        <taxon>Magnoliopsida</taxon>
        <taxon>eudicotyledons</taxon>
        <taxon>Gunneridae</taxon>
        <taxon>Pentapetalae</taxon>
        <taxon>rosids</taxon>
        <taxon>fabids</taxon>
        <taxon>Fabales</taxon>
        <taxon>Fabaceae</taxon>
        <taxon>Papilionoideae</taxon>
        <taxon>50 kb inversion clade</taxon>
        <taxon>NPAAA clade</taxon>
        <taxon>indigoferoid/millettioid clade</taxon>
        <taxon>Phaseoleae</taxon>
        <taxon>Mucuna</taxon>
    </lineage>
</organism>
<proteinExistence type="predicted"/>